<protein>
    <submittedName>
        <fullName evidence="2">MspA family porin</fullName>
    </submittedName>
</protein>
<dbReference type="Pfam" id="PF09203">
    <property type="entry name" value="MspA"/>
    <property type="match status" value="1"/>
</dbReference>
<dbReference type="PROSITE" id="PS51318">
    <property type="entry name" value="TAT"/>
    <property type="match status" value="1"/>
</dbReference>
<comment type="caution">
    <text evidence="2">The sequence shown here is derived from an EMBL/GenBank/DDBJ whole genome shotgun (WGS) entry which is preliminary data.</text>
</comment>
<dbReference type="Proteomes" id="UP000316256">
    <property type="component" value="Unassembled WGS sequence"/>
</dbReference>
<dbReference type="EMBL" id="VIGH01000004">
    <property type="protein sequence ID" value="TQF69275.1"/>
    <property type="molecule type" value="Genomic_DNA"/>
</dbReference>
<dbReference type="InterPro" id="IPR015286">
    <property type="entry name" value="Porin_fam_mycobact-type"/>
</dbReference>
<name>A0A541BAB9_9NOCA</name>
<evidence type="ECO:0000313" key="2">
    <source>
        <dbReference type="EMBL" id="TQF69275.1"/>
    </source>
</evidence>
<dbReference type="AlphaFoldDB" id="A0A541BAB9"/>
<dbReference type="InterPro" id="IPR006311">
    <property type="entry name" value="TAT_signal"/>
</dbReference>
<proteinExistence type="predicted"/>
<dbReference type="Gene3D" id="2.60.40.1650">
    <property type="entry name" value="Porin MspA (Ig-like beta-sandwich domain)"/>
    <property type="match status" value="1"/>
</dbReference>
<keyword evidence="3" id="KW-1185">Reference proteome</keyword>
<sequence>MNASKTGLRRGLQIAASGAAAAVALGFLSVGAANADTLVPLPDGSITQILVDGTVVTITRTGESANISPSLGATPLHRNAWVSGSAKVELSGPGGGTIQPGYIVGCQLTLGGKAGADSNMTSNYAGTTTTQSGKGSGTVSIGPGQAVDYKILDLEVADAFGAEQHRNGNPFKNKGSVTWADSTMAVNGCAGYAQARSYVKVIVSTANVQSTVTLWGQPFSLG</sequence>
<reference evidence="2 3" key="1">
    <citation type="submission" date="2019-06" db="EMBL/GenBank/DDBJ databases">
        <title>Rhodococcus spaelei sp. nov., isolated from a cave.</title>
        <authorList>
            <person name="Lee S.D."/>
        </authorList>
    </citation>
    <scope>NUCLEOTIDE SEQUENCE [LARGE SCALE GENOMIC DNA]</scope>
    <source>
        <strain evidence="2 3">C9-5</strain>
    </source>
</reference>
<feature type="signal peptide" evidence="1">
    <location>
        <begin position="1"/>
        <end position="35"/>
    </location>
</feature>
<evidence type="ECO:0000313" key="3">
    <source>
        <dbReference type="Proteomes" id="UP000316256"/>
    </source>
</evidence>
<keyword evidence="1" id="KW-0732">Signal</keyword>
<feature type="chain" id="PRO_5021767755" evidence="1">
    <location>
        <begin position="36"/>
        <end position="222"/>
    </location>
</feature>
<accession>A0A541BAB9</accession>
<dbReference type="Gene3D" id="2.10.300.10">
    <property type="entry name" value="Porin MspA ribbon domain"/>
    <property type="match status" value="1"/>
</dbReference>
<dbReference type="OrthoDB" id="4540215at2"/>
<dbReference type="RefSeq" id="WP_142099174.1">
    <property type="nucleotide sequence ID" value="NZ_VIGH01000004.1"/>
</dbReference>
<organism evidence="2 3">
    <name type="scientific">Rhodococcus spelaei</name>
    <dbReference type="NCBI Taxonomy" id="2546320"/>
    <lineage>
        <taxon>Bacteria</taxon>
        <taxon>Bacillati</taxon>
        <taxon>Actinomycetota</taxon>
        <taxon>Actinomycetes</taxon>
        <taxon>Mycobacteriales</taxon>
        <taxon>Nocardiaceae</taxon>
        <taxon>Rhodococcus</taxon>
    </lineage>
</organism>
<evidence type="ECO:0000256" key="1">
    <source>
        <dbReference type="SAM" id="SignalP"/>
    </source>
</evidence>
<gene>
    <name evidence="2" type="ORF">FK531_11070</name>
</gene>